<comment type="similarity">
    <text evidence="1 2">Belongs to the RNase T2 family.</text>
</comment>
<evidence type="ECO:0000256" key="1">
    <source>
        <dbReference type="ARBA" id="ARBA00007469"/>
    </source>
</evidence>
<dbReference type="InterPro" id="IPR001568">
    <property type="entry name" value="RNase_T2-like"/>
</dbReference>
<reference evidence="3 4" key="1">
    <citation type="submission" date="2018-04" db="EMBL/GenBank/DDBJ databases">
        <title>Genomic Encyclopedia of Type Strains, Phase IV (KMG-IV): sequencing the most valuable type-strain genomes for metagenomic binning, comparative biology and taxonomic classification.</title>
        <authorList>
            <person name="Goeker M."/>
        </authorList>
    </citation>
    <scope>NUCLEOTIDE SEQUENCE [LARGE SCALE GENOMIC DNA]</scope>
    <source>
        <strain evidence="3 4">DSM 7138</strain>
    </source>
</reference>
<dbReference type="EMBL" id="PZZZ01000001">
    <property type="protein sequence ID" value="PTM98828.1"/>
    <property type="molecule type" value="Genomic_DNA"/>
</dbReference>
<keyword evidence="4" id="KW-1185">Reference proteome</keyword>
<dbReference type="Gene3D" id="3.90.730.10">
    <property type="entry name" value="Ribonuclease T2-like"/>
    <property type="match status" value="1"/>
</dbReference>
<accession>A0A2T5BIQ3</accession>
<dbReference type="SUPFAM" id="SSF55895">
    <property type="entry name" value="Ribonuclease Rh-like"/>
    <property type="match status" value="1"/>
</dbReference>
<dbReference type="Proteomes" id="UP000241247">
    <property type="component" value="Unassembled WGS sequence"/>
</dbReference>
<proteinExistence type="inferred from homology"/>
<dbReference type="PANTHER" id="PTHR11240:SF22">
    <property type="entry name" value="RIBONUCLEASE T2"/>
    <property type="match status" value="1"/>
</dbReference>
<dbReference type="InterPro" id="IPR039378">
    <property type="entry name" value="RNase_T2_prok"/>
</dbReference>
<evidence type="ECO:0000313" key="4">
    <source>
        <dbReference type="Proteomes" id="UP000241247"/>
    </source>
</evidence>
<organism evidence="3 4">
    <name type="scientific">Mycoplana dimorpha</name>
    <dbReference type="NCBI Taxonomy" id="28320"/>
    <lineage>
        <taxon>Bacteria</taxon>
        <taxon>Pseudomonadati</taxon>
        <taxon>Pseudomonadota</taxon>
        <taxon>Alphaproteobacteria</taxon>
        <taxon>Hyphomicrobiales</taxon>
        <taxon>Rhizobiaceae</taxon>
        <taxon>Mycoplana</taxon>
    </lineage>
</organism>
<dbReference type="PROSITE" id="PS00530">
    <property type="entry name" value="RNASE_T2_1"/>
    <property type="match status" value="1"/>
</dbReference>
<dbReference type="GO" id="GO:0033897">
    <property type="term" value="F:ribonuclease T2 activity"/>
    <property type="evidence" value="ECO:0007669"/>
    <property type="project" value="InterPro"/>
</dbReference>
<dbReference type="AlphaFoldDB" id="A0A2T5BIQ3"/>
<dbReference type="Pfam" id="PF00445">
    <property type="entry name" value="Ribonuclease_T2"/>
    <property type="match status" value="1"/>
</dbReference>
<comment type="caution">
    <text evidence="3">The sequence shown here is derived from an EMBL/GenBank/DDBJ whole genome shotgun (WGS) entry which is preliminary data.</text>
</comment>
<protein>
    <submittedName>
        <fullName evidence="3">Ribonuclease T2</fullName>
    </submittedName>
</protein>
<evidence type="ECO:0000256" key="2">
    <source>
        <dbReference type="RuleBase" id="RU004328"/>
    </source>
</evidence>
<dbReference type="GO" id="GO:0003723">
    <property type="term" value="F:RNA binding"/>
    <property type="evidence" value="ECO:0007669"/>
    <property type="project" value="InterPro"/>
</dbReference>
<evidence type="ECO:0000313" key="3">
    <source>
        <dbReference type="EMBL" id="PTM98828.1"/>
    </source>
</evidence>
<dbReference type="GO" id="GO:0006401">
    <property type="term" value="P:RNA catabolic process"/>
    <property type="evidence" value="ECO:0007669"/>
    <property type="project" value="TreeGrafter"/>
</dbReference>
<dbReference type="InterPro" id="IPR018188">
    <property type="entry name" value="RNase_T2_His_AS_1"/>
</dbReference>
<dbReference type="CDD" id="cd01062">
    <property type="entry name" value="RNase_T2_prok"/>
    <property type="match status" value="1"/>
</dbReference>
<dbReference type="InterPro" id="IPR036430">
    <property type="entry name" value="RNase_T2-like_sf"/>
</dbReference>
<sequence>MAGSSGEPATQTTPVPQGHGFDFYVLSLSWSPTWCMDNDPAGRSEQCQAGRKAGFVVHGLWPQFERGYPEFCRSAEPGRVPAALGRQYLDIMPSMGVIGHQWRKHGSCSGLDQRDYLAATRAAYERIHLPDTLANASGKRLGAAEIEAALVTANPGLMEAGIAVTCDRGRLEEIRICMTPGLDFRACPEVDRAGCKAKNIVRPAVR</sequence>
<dbReference type="PANTHER" id="PTHR11240">
    <property type="entry name" value="RIBONUCLEASE T2"/>
    <property type="match status" value="1"/>
</dbReference>
<name>A0A2T5BIQ3_MYCDI</name>
<gene>
    <name evidence="3" type="ORF">C7449_101494</name>
</gene>